<keyword evidence="2" id="KW-1185">Reference proteome</keyword>
<accession>A0ABV2CSM9</accession>
<sequence length="160" mass="17698">MLNTVSLRSSFFSLALRRTVQLMLLPACLAAAALLAMLGEQFRGFETAPVQAIDASRQVLFLAQADGAVRALHLRHTVGELGMLRAPARREVRDLALDASGRHLWVLGDDATYHYDAWSLKLIERKALSLPGSQRFARVDARDAELAAQPRPLLARRDPE</sequence>
<dbReference type="EMBL" id="JBEWLZ010000008">
    <property type="protein sequence ID" value="MET1490916.1"/>
    <property type="molecule type" value="Genomic_DNA"/>
</dbReference>
<proteinExistence type="predicted"/>
<organism evidence="1 2">
    <name type="scientific">Uliginosibacterium paludis</name>
    <dbReference type="NCBI Taxonomy" id="1615952"/>
    <lineage>
        <taxon>Bacteria</taxon>
        <taxon>Pseudomonadati</taxon>
        <taxon>Pseudomonadota</taxon>
        <taxon>Betaproteobacteria</taxon>
        <taxon>Rhodocyclales</taxon>
        <taxon>Zoogloeaceae</taxon>
        <taxon>Uliginosibacterium</taxon>
    </lineage>
</organism>
<name>A0ABV2CSM9_9RHOO</name>
<evidence type="ECO:0000313" key="1">
    <source>
        <dbReference type="EMBL" id="MET1490916.1"/>
    </source>
</evidence>
<evidence type="ECO:0000313" key="2">
    <source>
        <dbReference type="Proteomes" id="UP001548590"/>
    </source>
</evidence>
<gene>
    <name evidence="1" type="ORF">ABVT11_13850</name>
</gene>
<reference evidence="1 2" key="1">
    <citation type="submission" date="2024-07" db="EMBL/GenBank/DDBJ databases">
        <title>Uliginosibacterium paludis KCTC:42655.</title>
        <authorList>
            <person name="Kim M.K."/>
        </authorList>
    </citation>
    <scope>NUCLEOTIDE SEQUENCE [LARGE SCALE GENOMIC DNA]</scope>
    <source>
        <strain evidence="1 2">KCTC 42655</strain>
    </source>
</reference>
<dbReference type="Proteomes" id="UP001548590">
    <property type="component" value="Unassembled WGS sequence"/>
</dbReference>
<comment type="caution">
    <text evidence="1">The sequence shown here is derived from an EMBL/GenBank/DDBJ whole genome shotgun (WGS) entry which is preliminary data.</text>
</comment>
<protein>
    <submittedName>
        <fullName evidence="1">Uncharacterized protein</fullName>
    </submittedName>
</protein>
<dbReference type="RefSeq" id="WP_345924801.1">
    <property type="nucleotide sequence ID" value="NZ_JBDIVF010000002.1"/>
</dbReference>